<gene>
    <name evidence="2" type="ORF">XBKQ1_2550001</name>
</gene>
<dbReference type="Proteomes" id="UP000028500">
    <property type="component" value="Unassembled WGS sequence"/>
</dbReference>
<dbReference type="InterPro" id="IPR013096">
    <property type="entry name" value="Cupin_2"/>
</dbReference>
<dbReference type="Gene3D" id="2.60.120.10">
    <property type="entry name" value="Jelly Rolls"/>
    <property type="match status" value="1"/>
</dbReference>
<dbReference type="HOGENOM" id="CLU_784656_0_0_6"/>
<evidence type="ECO:0000313" key="2">
    <source>
        <dbReference type="EMBL" id="CDH20236.1"/>
    </source>
</evidence>
<dbReference type="SUPFAM" id="SSF51182">
    <property type="entry name" value="RmlC-like cupins"/>
    <property type="match status" value="1"/>
</dbReference>
<evidence type="ECO:0000259" key="1">
    <source>
        <dbReference type="Pfam" id="PF07883"/>
    </source>
</evidence>
<organism evidence="2 3">
    <name type="scientific">Xenorhabdus bovienii str. kraussei Quebec</name>
    <dbReference type="NCBI Taxonomy" id="1398203"/>
    <lineage>
        <taxon>Bacteria</taxon>
        <taxon>Pseudomonadati</taxon>
        <taxon>Pseudomonadota</taxon>
        <taxon>Gammaproteobacteria</taxon>
        <taxon>Enterobacterales</taxon>
        <taxon>Morganellaceae</taxon>
        <taxon>Xenorhabdus</taxon>
    </lineage>
</organism>
<accession>A0A077PHR2</accession>
<feature type="domain" description="Cupin type-2" evidence="1">
    <location>
        <begin position="63"/>
        <end position="121"/>
    </location>
</feature>
<reference evidence="2" key="1">
    <citation type="submission" date="2013-07" db="EMBL/GenBank/DDBJ databases">
        <title>Sub-species coevolution in mutualistic symbiosis.</title>
        <authorList>
            <person name="Murfin K."/>
            <person name="Klassen J."/>
            <person name="Lee M."/>
            <person name="Forst S."/>
            <person name="Stock P."/>
            <person name="Goodrich-Blair H."/>
        </authorList>
    </citation>
    <scope>NUCLEOTIDE SEQUENCE [LARGE SCALE GENOMIC DNA]</scope>
    <source>
        <strain evidence="2">Kraussei Quebec</strain>
    </source>
</reference>
<proteinExistence type="predicted"/>
<evidence type="ECO:0000313" key="3">
    <source>
        <dbReference type="Proteomes" id="UP000028500"/>
    </source>
</evidence>
<protein>
    <recommendedName>
        <fullName evidence="1">Cupin type-2 domain-containing protein</fullName>
    </recommendedName>
</protein>
<dbReference type="InterPro" id="IPR014710">
    <property type="entry name" value="RmlC-like_jellyroll"/>
</dbReference>
<name>A0A077PHR2_XENBV</name>
<dbReference type="InterPro" id="IPR011051">
    <property type="entry name" value="RmlC_Cupin_sf"/>
</dbReference>
<keyword evidence="3" id="KW-1185">Reference proteome</keyword>
<dbReference type="AlphaFoldDB" id="A0A077PHR2"/>
<comment type="caution">
    <text evidence="2">The sequence shown here is derived from an EMBL/GenBank/DDBJ whole genome shotgun (WGS) entry which is preliminary data.</text>
</comment>
<dbReference type="EMBL" id="CBSY010000174">
    <property type="protein sequence ID" value="CDH20236.1"/>
    <property type="molecule type" value="Genomic_DNA"/>
</dbReference>
<dbReference type="OrthoDB" id="116921at2"/>
<dbReference type="RefSeq" id="WP_038249238.1">
    <property type="nucleotide sequence ID" value="NZ_CAWLZI010000238.1"/>
</dbReference>
<dbReference type="Pfam" id="PF07883">
    <property type="entry name" value="Cupin_2"/>
    <property type="match status" value="1"/>
</dbReference>
<sequence>MSSTEVETLNEVKPFVISRNNMPTLTHVEKNGELFHLGQLKDFRKIDSIRRFMPNTGRSSLSWVSLNSGDELKVHEHPIESMIIITAGQAELTGDTHCIVNEGDIICVPSNTKHGFIGRGTTGFWGISIQFEERGLYEDPLKALVKFDVQESFHQKILNRQEEWKKTIASHSLFNLVHSLEDKTPFLIVLKNWSDAFQELVLLRSVMVSDAKFHQVTSEHLVEEFGHNKAFNHLVPTPPSLRMQAVCSWFNQKMLKLDDKHRLVLMNLAIEGSATVFYDNLYSLFVKTKEADHFEEHNELDHTHEGMGFDLININNENEFLGLLKTLNDTWGMISELYTVLEEDCKKLLTK</sequence>